<dbReference type="STRING" id="361041.VW35_03310"/>
<keyword evidence="3" id="KW-1185">Reference proteome</keyword>
<evidence type="ECO:0000256" key="1">
    <source>
        <dbReference type="SAM" id="Phobius"/>
    </source>
</evidence>
<evidence type="ECO:0000313" key="3">
    <source>
        <dbReference type="Proteomes" id="UP000033514"/>
    </source>
</evidence>
<feature type="transmembrane region" description="Helical" evidence="1">
    <location>
        <begin position="270"/>
        <end position="290"/>
    </location>
</feature>
<keyword evidence="1" id="KW-0812">Transmembrane</keyword>
<sequence>MPNSEIQAGPKSGLRLVGHQMQLMATLVWRYWPQLAAIWLLGFIGNLVLNEFAALVGRWNSLAGLSVLAIVVLLKLIVIVALFETVRPALPALDRASRLSTSHREGGSSLRDETAGFVGALTLTLVPFFAFYAAWGFLSDTLRDYSKLALSLFLSGEEGSLLDVTGGLWLTVPIAIAWVVRAFSKRMHKRSRAWIWPVLTVVCEANWAFIGIFALSQWQGDILAWLGHATDAIGAVFGALSPVREATAQPFVPPPPEFAQPPIGPRLTSLFFYGLYPVVWLTIAALVYGYDINASPLPAEGRFSRLVSRWKALPKSVRDFIARFGAGTVKRYQALAEGIGLTLKSGLALILSAIMLYRLLDWLSAWAWYGLTQLIGPHDLPLWQIIAQVISPFIGTPSDPGEGFLITPLKICLLAATLEVGFAHGRQWKARAE</sequence>
<keyword evidence="1" id="KW-0472">Membrane</keyword>
<keyword evidence="1" id="KW-1133">Transmembrane helix</keyword>
<comment type="caution">
    <text evidence="2">The sequence shown here is derived from an EMBL/GenBank/DDBJ whole genome shotgun (WGS) entry which is preliminary data.</text>
</comment>
<feature type="transmembrane region" description="Helical" evidence="1">
    <location>
        <begin position="114"/>
        <end position="138"/>
    </location>
</feature>
<gene>
    <name evidence="2" type="ORF">VW35_03310</name>
</gene>
<feature type="transmembrane region" description="Helical" evidence="1">
    <location>
        <begin position="31"/>
        <end position="49"/>
    </location>
</feature>
<reference evidence="2 3" key="1">
    <citation type="submission" date="2015-03" db="EMBL/GenBank/DDBJ databases">
        <authorList>
            <person name="Hassan Y.I."/>
            <person name="Lepp D."/>
            <person name="Zhou T."/>
        </authorList>
    </citation>
    <scope>NUCLEOTIDE SEQUENCE [LARGE SCALE GENOMIC DNA]</scope>
    <source>
        <strain evidence="2 3">GH2-10</strain>
    </source>
</reference>
<dbReference type="PATRIC" id="fig|361041.3.peg.4058"/>
<feature type="transmembrane region" description="Helical" evidence="1">
    <location>
        <begin position="160"/>
        <end position="181"/>
    </location>
</feature>
<feature type="transmembrane region" description="Helical" evidence="1">
    <location>
        <begin position="193"/>
        <end position="216"/>
    </location>
</feature>
<dbReference type="AlphaFoldDB" id="A0A0F5LFR6"/>
<evidence type="ECO:0000313" key="2">
    <source>
        <dbReference type="EMBL" id="KKB81183.1"/>
    </source>
</evidence>
<organism evidence="2 3">
    <name type="scientific">Devosia soli</name>
    <dbReference type="NCBI Taxonomy" id="361041"/>
    <lineage>
        <taxon>Bacteria</taxon>
        <taxon>Pseudomonadati</taxon>
        <taxon>Pseudomonadota</taxon>
        <taxon>Alphaproteobacteria</taxon>
        <taxon>Hyphomicrobiales</taxon>
        <taxon>Devosiaceae</taxon>
        <taxon>Devosia</taxon>
    </lineage>
</organism>
<proteinExistence type="predicted"/>
<name>A0A0F5LFR6_9HYPH</name>
<protein>
    <submittedName>
        <fullName evidence="2">Uncharacterized protein</fullName>
    </submittedName>
</protein>
<feature type="transmembrane region" description="Helical" evidence="1">
    <location>
        <begin position="339"/>
        <end position="360"/>
    </location>
</feature>
<dbReference type="Proteomes" id="UP000033514">
    <property type="component" value="Unassembled WGS sequence"/>
</dbReference>
<feature type="transmembrane region" description="Helical" evidence="1">
    <location>
        <begin position="61"/>
        <end position="83"/>
    </location>
</feature>
<accession>A0A0F5LFR6</accession>
<dbReference type="EMBL" id="LAJG01000005">
    <property type="protein sequence ID" value="KKB81183.1"/>
    <property type="molecule type" value="Genomic_DNA"/>
</dbReference>